<evidence type="ECO:0000256" key="1">
    <source>
        <dbReference type="SAM" id="MobiDB-lite"/>
    </source>
</evidence>
<organism evidence="2 3">
    <name type="scientific">Chaetomidium leptoderma</name>
    <dbReference type="NCBI Taxonomy" id="669021"/>
    <lineage>
        <taxon>Eukaryota</taxon>
        <taxon>Fungi</taxon>
        <taxon>Dikarya</taxon>
        <taxon>Ascomycota</taxon>
        <taxon>Pezizomycotina</taxon>
        <taxon>Sordariomycetes</taxon>
        <taxon>Sordariomycetidae</taxon>
        <taxon>Sordariales</taxon>
        <taxon>Chaetomiaceae</taxon>
        <taxon>Chaetomidium</taxon>
    </lineage>
</organism>
<dbReference type="EMBL" id="MU856931">
    <property type="protein sequence ID" value="KAK4153742.1"/>
    <property type="molecule type" value="Genomic_DNA"/>
</dbReference>
<feature type="compositionally biased region" description="Low complexity" evidence="1">
    <location>
        <begin position="37"/>
        <end position="63"/>
    </location>
</feature>
<proteinExistence type="predicted"/>
<keyword evidence="3" id="KW-1185">Reference proteome</keyword>
<sequence>MPAANDEPSNNSNNPFIRFRHHVDTSIHAGLNTLRRSPQSSSSTPNSTTTPYHPTTQTQQTPFSTPPDNIPTATTTATNMPPPPPNTSPELPSSSPPSPRSATAEEARQAWHHFLTHSPYSPLLLEREARGGKPTPQDLLLLPSSSSTPFHHPAMMMVAEEVEAGWWLEAFEDLMRVSSGLGLADLSRPHYHRYGFGGGWVREMAWLERMERRGLGEVLFPVCEEDVDNARSGGGYVSPRTMGEWVERRRVEGEREREEVGRVWEELIGGRRAVEEEVEKKGAAAADAWVGEVEREVKREMDRWRDVGQDKATSFFDGIGGVVRALGKVLEEEAGSLQRFGRGKKEDDAAAAVEKKDLPAPAPETESDLYSAIQSAFHESERSLSSFFKSVSEGWRHDTLPEPKPVSPPKTETTEVVQDGITKKTTKKEFVDEHGNTHSKTETTWTDGDGRVVMRQVHSAMGRSEHWEKTAQTESTKHDTETANEAREQKEGGWFWK</sequence>
<feature type="compositionally biased region" description="Basic and acidic residues" evidence="1">
    <location>
        <begin position="463"/>
        <end position="491"/>
    </location>
</feature>
<gene>
    <name evidence="2" type="ORF">C8A00DRAFT_15048</name>
</gene>
<feature type="compositionally biased region" description="Low complexity" evidence="1">
    <location>
        <begin position="70"/>
        <end position="79"/>
    </location>
</feature>
<feature type="region of interest" description="Disordered" evidence="1">
    <location>
        <begin position="340"/>
        <end position="364"/>
    </location>
</feature>
<accession>A0AAN6ZWR5</accession>
<reference evidence="2" key="2">
    <citation type="submission" date="2023-05" db="EMBL/GenBank/DDBJ databases">
        <authorList>
            <consortium name="Lawrence Berkeley National Laboratory"/>
            <person name="Steindorff A."/>
            <person name="Hensen N."/>
            <person name="Bonometti L."/>
            <person name="Westerberg I."/>
            <person name="Brannstrom I.O."/>
            <person name="Guillou S."/>
            <person name="Cros-Aarteil S."/>
            <person name="Calhoun S."/>
            <person name="Haridas S."/>
            <person name="Kuo A."/>
            <person name="Mondo S."/>
            <person name="Pangilinan J."/>
            <person name="Riley R."/>
            <person name="Labutti K."/>
            <person name="Andreopoulos B."/>
            <person name="Lipzen A."/>
            <person name="Chen C."/>
            <person name="Yanf M."/>
            <person name="Daum C."/>
            <person name="Ng V."/>
            <person name="Clum A."/>
            <person name="Ohm R."/>
            <person name="Martin F."/>
            <person name="Silar P."/>
            <person name="Natvig D."/>
            <person name="Lalanne C."/>
            <person name="Gautier V."/>
            <person name="Ament-Velasquez S.L."/>
            <person name="Kruys A."/>
            <person name="Hutchinson M.I."/>
            <person name="Powell A.J."/>
            <person name="Barry K."/>
            <person name="Miller A.N."/>
            <person name="Grigoriev I.V."/>
            <person name="Debuchy R."/>
            <person name="Gladieux P."/>
            <person name="Thoren M.H."/>
            <person name="Johannesson H."/>
        </authorList>
    </citation>
    <scope>NUCLEOTIDE SEQUENCE</scope>
    <source>
        <strain evidence="2">CBS 538.74</strain>
    </source>
</reference>
<evidence type="ECO:0000313" key="2">
    <source>
        <dbReference type="EMBL" id="KAK4153742.1"/>
    </source>
</evidence>
<feature type="region of interest" description="Disordered" evidence="1">
    <location>
        <begin position="1"/>
        <end position="106"/>
    </location>
</feature>
<protein>
    <submittedName>
        <fullName evidence="2">Uncharacterized protein</fullName>
    </submittedName>
</protein>
<feature type="region of interest" description="Disordered" evidence="1">
    <location>
        <begin position="460"/>
        <end position="497"/>
    </location>
</feature>
<feature type="region of interest" description="Disordered" evidence="1">
    <location>
        <begin position="396"/>
        <end position="416"/>
    </location>
</feature>
<reference evidence="2" key="1">
    <citation type="journal article" date="2023" name="Mol. Phylogenet. Evol.">
        <title>Genome-scale phylogeny and comparative genomics of the fungal order Sordariales.</title>
        <authorList>
            <person name="Hensen N."/>
            <person name="Bonometti L."/>
            <person name="Westerberg I."/>
            <person name="Brannstrom I.O."/>
            <person name="Guillou S."/>
            <person name="Cros-Aarteil S."/>
            <person name="Calhoun S."/>
            <person name="Haridas S."/>
            <person name="Kuo A."/>
            <person name="Mondo S."/>
            <person name="Pangilinan J."/>
            <person name="Riley R."/>
            <person name="LaButti K."/>
            <person name="Andreopoulos B."/>
            <person name="Lipzen A."/>
            <person name="Chen C."/>
            <person name="Yan M."/>
            <person name="Daum C."/>
            <person name="Ng V."/>
            <person name="Clum A."/>
            <person name="Steindorff A."/>
            <person name="Ohm R.A."/>
            <person name="Martin F."/>
            <person name="Silar P."/>
            <person name="Natvig D.O."/>
            <person name="Lalanne C."/>
            <person name="Gautier V."/>
            <person name="Ament-Velasquez S.L."/>
            <person name="Kruys A."/>
            <person name="Hutchinson M.I."/>
            <person name="Powell A.J."/>
            <person name="Barry K."/>
            <person name="Miller A.N."/>
            <person name="Grigoriev I.V."/>
            <person name="Debuchy R."/>
            <person name="Gladieux P."/>
            <person name="Hiltunen Thoren M."/>
            <person name="Johannesson H."/>
        </authorList>
    </citation>
    <scope>NUCLEOTIDE SEQUENCE</scope>
    <source>
        <strain evidence="2">CBS 538.74</strain>
    </source>
</reference>
<dbReference type="AlphaFoldDB" id="A0AAN6ZWR5"/>
<dbReference type="Proteomes" id="UP001302745">
    <property type="component" value="Unassembled WGS sequence"/>
</dbReference>
<name>A0AAN6ZWR5_9PEZI</name>
<comment type="caution">
    <text evidence="2">The sequence shown here is derived from an EMBL/GenBank/DDBJ whole genome shotgun (WGS) entry which is preliminary data.</text>
</comment>
<feature type="compositionally biased region" description="Basic and acidic residues" evidence="1">
    <location>
        <begin position="343"/>
        <end position="358"/>
    </location>
</feature>
<evidence type="ECO:0000313" key="3">
    <source>
        <dbReference type="Proteomes" id="UP001302745"/>
    </source>
</evidence>